<evidence type="ECO:0000313" key="3">
    <source>
        <dbReference type="Proteomes" id="UP000050501"/>
    </source>
</evidence>
<sequence>MKAVIIYDSVFGNTEKVAQSVGQALGASAEVSVLPVSEATPERLRGADLLIAGAPTRQFRPSDGMRQWLDSLPAGALQGMKTAAFDTRMSVKDANVWVLTVMVKIFGYAAEPMAKKLKAKGGQPTGTPAGFLVKGTEGPLFDGELERAAAWAQTLAAH</sequence>
<accession>A0A0P6Y9F3</accession>
<dbReference type="OrthoDB" id="9790745at2"/>
<organism evidence="2 3">
    <name type="scientific">Levilinea saccharolytica</name>
    <dbReference type="NCBI Taxonomy" id="229921"/>
    <lineage>
        <taxon>Bacteria</taxon>
        <taxon>Bacillati</taxon>
        <taxon>Chloroflexota</taxon>
        <taxon>Anaerolineae</taxon>
        <taxon>Anaerolineales</taxon>
        <taxon>Anaerolineaceae</taxon>
        <taxon>Levilinea</taxon>
    </lineage>
</organism>
<reference evidence="2 3" key="1">
    <citation type="submission" date="2015-07" db="EMBL/GenBank/DDBJ databases">
        <title>Genome sequence of Levilinea saccharolytica DSM 16555.</title>
        <authorList>
            <person name="Hemp J."/>
            <person name="Ward L.M."/>
            <person name="Pace L.A."/>
            <person name="Fischer W.W."/>
        </authorList>
    </citation>
    <scope>NUCLEOTIDE SEQUENCE [LARGE SCALE GENOMIC DNA]</scope>
    <source>
        <strain evidence="2 3">KIBI-1</strain>
    </source>
</reference>
<dbReference type="STRING" id="229921.ADN01_05595"/>
<dbReference type="AlphaFoldDB" id="A0A0P6Y9F3"/>
<dbReference type="Pfam" id="PF00258">
    <property type="entry name" value="Flavodoxin_1"/>
    <property type="match status" value="1"/>
</dbReference>
<dbReference type="GO" id="GO:0010181">
    <property type="term" value="F:FMN binding"/>
    <property type="evidence" value="ECO:0007669"/>
    <property type="project" value="InterPro"/>
</dbReference>
<dbReference type="RefSeq" id="WP_062417253.1">
    <property type="nucleotide sequence ID" value="NZ_DF967974.1"/>
</dbReference>
<comment type="caution">
    <text evidence="2">The sequence shown here is derived from an EMBL/GenBank/DDBJ whole genome shotgun (WGS) entry which is preliminary data.</text>
</comment>
<dbReference type="InterPro" id="IPR029039">
    <property type="entry name" value="Flavoprotein-like_sf"/>
</dbReference>
<proteinExistence type="predicted"/>
<dbReference type="SUPFAM" id="SSF52218">
    <property type="entry name" value="Flavoproteins"/>
    <property type="match status" value="1"/>
</dbReference>
<evidence type="ECO:0000259" key="1">
    <source>
        <dbReference type="PROSITE" id="PS50902"/>
    </source>
</evidence>
<dbReference type="PROSITE" id="PS50902">
    <property type="entry name" value="FLAVODOXIN_LIKE"/>
    <property type="match status" value="1"/>
</dbReference>
<evidence type="ECO:0000313" key="2">
    <source>
        <dbReference type="EMBL" id="KPL85793.1"/>
    </source>
</evidence>
<dbReference type="InterPro" id="IPR008254">
    <property type="entry name" value="Flavodoxin/NO_synth"/>
</dbReference>
<keyword evidence="3" id="KW-1185">Reference proteome</keyword>
<name>A0A0P6Y9F3_9CHLR</name>
<gene>
    <name evidence="2" type="ORF">ADN01_05595</name>
</gene>
<feature type="domain" description="Flavodoxin-like" evidence="1">
    <location>
        <begin position="3"/>
        <end position="156"/>
    </location>
</feature>
<dbReference type="Proteomes" id="UP000050501">
    <property type="component" value="Unassembled WGS sequence"/>
</dbReference>
<protein>
    <recommendedName>
        <fullName evidence="1">Flavodoxin-like domain-containing protein</fullName>
    </recommendedName>
</protein>
<dbReference type="Gene3D" id="3.40.50.360">
    <property type="match status" value="1"/>
</dbReference>
<dbReference type="EMBL" id="LGCM01000023">
    <property type="protein sequence ID" value="KPL85793.1"/>
    <property type="molecule type" value="Genomic_DNA"/>
</dbReference>